<dbReference type="Gene3D" id="2.30.110.10">
    <property type="entry name" value="Electron Transport, Fmn-binding Protein, Chain A"/>
    <property type="match status" value="1"/>
</dbReference>
<dbReference type="InterPro" id="IPR002563">
    <property type="entry name" value="Flavin_Rdtase-like_dom"/>
</dbReference>
<evidence type="ECO:0000259" key="1">
    <source>
        <dbReference type="Pfam" id="PF01613"/>
    </source>
</evidence>
<dbReference type="Pfam" id="PF01613">
    <property type="entry name" value="Flavin_Reduct"/>
    <property type="match status" value="1"/>
</dbReference>
<accession>A0A6A7ZTZ2</accession>
<dbReference type="GO" id="GO:0016646">
    <property type="term" value="F:oxidoreductase activity, acting on the CH-NH group of donors, NAD or NADP as acceptor"/>
    <property type="evidence" value="ECO:0007669"/>
    <property type="project" value="UniProtKB-ARBA"/>
</dbReference>
<name>A0A6A7ZTZ2_RHIML</name>
<comment type="caution">
    <text evidence="2">The sequence shown here is derived from an EMBL/GenBank/DDBJ whole genome shotgun (WGS) entry which is preliminary data.</text>
</comment>
<reference evidence="2" key="1">
    <citation type="journal article" date="2013" name="Genome Biol.">
        <title>Comparative genomics of the core and accessory genomes of 48 Sinorhizobium strains comprising five genospecies.</title>
        <authorList>
            <person name="Sugawara M."/>
            <person name="Epstein B."/>
            <person name="Badgley B.D."/>
            <person name="Unno T."/>
            <person name="Xu L."/>
            <person name="Reese J."/>
            <person name="Gyaneshwar P."/>
            <person name="Denny R."/>
            <person name="Mudge J."/>
            <person name="Bharti A.K."/>
            <person name="Farmer A.D."/>
            <person name="May G.D."/>
            <person name="Woodward J.E."/>
            <person name="Medigue C."/>
            <person name="Vallenet D."/>
            <person name="Lajus A."/>
            <person name="Rouy Z."/>
            <person name="Martinez-Vaz B."/>
            <person name="Tiffin P."/>
            <person name="Young N.D."/>
            <person name="Sadowsky M.J."/>
        </authorList>
    </citation>
    <scope>NUCLEOTIDE SEQUENCE</scope>
    <source>
        <strain evidence="2">M30</strain>
    </source>
</reference>
<dbReference type="EMBL" id="WISP01000164">
    <property type="protein sequence ID" value="MQW06326.1"/>
    <property type="molecule type" value="Genomic_DNA"/>
</dbReference>
<dbReference type="AlphaFoldDB" id="A0A6A7ZTZ2"/>
<dbReference type="SUPFAM" id="SSF50475">
    <property type="entry name" value="FMN-binding split barrel"/>
    <property type="match status" value="1"/>
</dbReference>
<proteinExistence type="predicted"/>
<gene>
    <name evidence="2" type="ORF">GHK45_22140</name>
</gene>
<dbReference type="InterPro" id="IPR012349">
    <property type="entry name" value="Split_barrel_FMN-bd"/>
</dbReference>
<protein>
    <submittedName>
        <fullName evidence="2">Flavin reductase</fullName>
    </submittedName>
</protein>
<dbReference type="RefSeq" id="WP_192925686.1">
    <property type="nucleotide sequence ID" value="NZ_WISP01000164.1"/>
</dbReference>
<feature type="domain" description="Flavin reductase like" evidence="1">
    <location>
        <begin position="2"/>
        <end position="63"/>
    </location>
</feature>
<feature type="non-terminal residue" evidence="2">
    <location>
        <position position="1"/>
    </location>
</feature>
<dbReference type="GO" id="GO:0010181">
    <property type="term" value="F:FMN binding"/>
    <property type="evidence" value="ECO:0007669"/>
    <property type="project" value="InterPro"/>
</dbReference>
<organism evidence="2">
    <name type="scientific">Rhizobium meliloti</name>
    <name type="common">Ensifer meliloti</name>
    <name type="synonym">Sinorhizobium meliloti</name>
    <dbReference type="NCBI Taxonomy" id="382"/>
    <lineage>
        <taxon>Bacteria</taxon>
        <taxon>Pseudomonadati</taxon>
        <taxon>Pseudomonadota</taxon>
        <taxon>Alphaproteobacteria</taxon>
        <taxon>Hyphomicrobiales</taxon>
        <taxon>Rhizobiaceae</taxon>
        <taxon>Sinorhizobium/Ensifer group</taxon>
        <taxon>Sinorhizobium</taxon>
    </lineage>
</organism>
<evidence type="ECO:0000313" key="2">
    <source>
        <dbReference type="EMBL" id="MQW06326.1"/>
    </source>
</evidence>
<sequence length="134" mass="14019">RFAAVDWARGPNGCPIFAQVAAWFECSMHDVIEAGDHAMMVGRVTAFESSGLNGLGYARGGYFAPSVAARANSSAAGGEIGAVAVLERHGALLGDENLSLPRYRAGGGDPAKTLASQLERLGLSVHDWFSLLDL</sequence>